<dbReference type="SUPFAM" id="SSF47473">
    <property type="entry name" value="EF-hand"/>
    <property type="match status" value="2"/>
</dbReference>
<sequence length="481" mass="54570">MLKGISTSLCQKALNPFPFYFSFACPPSCHIQCPSHTSPALKSLSNKVGGILCCHNSQNKYKRLDTKLEKKMMEVKRSPFGNNNFRSINGIIMRFPQIKEGLKDIRGVFEQCDEDSNGTIDLEELKKCLQKLQLHLTEKEIDDLFHSCDVDGSEGIQFKEFIVLLCLIYLLMDHLNSPHTTSKTGSPQLEATFDTIIEAFLFLDKNGDGKLNKKDMVKALNGDSPLEISPAHVTRTRFGPSHTSPALKSLSNKVGGMLCCHNSLNKYKRLDTKLKKKMMEVKRSPFGNNNFRSINGIIMRFPQIKEGLKDIRGVFEQCDEDSNGTIDLEELKKCLQKLQLHLTEKEIDDLFHSCDVDGSEGIQFKEFIVLLCLIYLLMDRLNSPHITSKMGSPQLEATFDTIIEAFLFLDKNGDGKLNKKDMVKALNRDSPLEISPAHITRTRFEDMDWERKGKVSFREFLFALINWVGNNADDEILVAES</sequence>
<dbReference type="CDD" id="cd00051">
    <property type="entry name" value="EFh"/>
    <property type="match status" value="2"/>
</dbReference>
<comment type="caution">
    <text evidence="3">The sequence shown here is derived from an EMBL/GenBank/DDBJ whole genome shotgun (WGS) entry which is preliminary data.</text>
</comment>
<dbReference type="EMBL" id="SDRB02013510">
    <property type="protein sequence ID" value="THF94802.1"/>
    <property type="molecule type" value="Genomic_DNA"/>
</dbReference>
<proteinExistence type="predicted"/>
<dbReference type="InterPro" id="IPR052591">
    <property type="entry name" value="CML21-like"/>
</dbReference>
<gene>
    <name evidence="3" type="ORF">TEA_002602</name>
</gene>
<dbReference type="InterPro" id="IPR011992">
    <property type="entry name" value="EF-hand-dom_pair"/>
</dbReference>
<keyword evidence="1" id="KW-0106">Calcium</keyword>
<feature type="domain" description="EF-hand" evidence="2">
    <location>
        <begin position="342"/>
        <end position="377"/>
    </location>
</feature>
<evidence type="ECO:0000256" key="1">
    <source>
        <dbReference type="ARBA" id="ARBA00022837"/>
    </source>
</evidence>
<accession>A0A4S4CY36</accession>
<evidence type="ECO:0000313" key="3">
    <source>
        <dbReference type="EMBL" id="THF94802.1"/>
    </source>
</evidence>
<name>A0A4S4CY36_CAMSN</name>
<feature type="domain" description="EF-hand" evidence="2">
    <location>
        <begin position="136"/>
        <end position="171"/>
    </location>
</feature>
<evidence type="ECO:0000313" key="4">
    <source>
        <dbReference type="Proteomes" id="UP000306102"/>
    </source>
</evidence>
<dbReference type="AlphaFoldDB" id="A0A4S4CY36"/>
<dbReference type="Pfam" id="PF13499">
    <property type="entry name" value="EF-hand_7"/>
    <property type="match status" value="3"/>
</dbReference>
<dbReference type="Proteomes" id="UP000306102">
    <property type="component" value="Unassembled WGS sequence"/>
</dbReference>
<dbReference type="GO" id="GO:0005509">
    <property type="term" value="F:calcium ion binding"/>
    <property type="evidence" value="ECO:0007669"/>
    <property type="project" value="InterPro"/>
</dbReference>
<dbReference type="PROSITE" id="PS00018">
    <property type="entry name" value="EF_HAND_1"/>
    <property type="match status" value="4"/>
</dbReference>
<protein>
    <recommendedName>
        <fullName evidence="2">EF-hand domain-containing protein</fullName>
    </recommendedName>
</protein>
<dbReference type="STRING" id="542762.A0A4S4CY36"/>
<feature type="domain" description="EF-hand" evidence="2">
    <location>
        <begin position="191"/>
        <end position="226"/>
    </location>
</feature>
<dbReference type="PROSITE" id="PS51257">
    <property type="entry name" value="PROKAR_LIPOPROTEIN"/>
    <property type="match status" value="1"/>
</dbReference>
<dbReference type="Gene3D" id="1.10.238.10">
    <property type="entry name" value="EF-hand"/>
    <property type="match status" value="3"/>
</dbReference>
<feature type="domain" description="EF-hand" evidence="2">
    <location>
        <begin position="100"/>
        <end position="135"/>
    </location>
</feature>
<keyword evidence="4" id="KW-1185">Reference proteome</keyword>
<feature type="domain" description="EF-hand" evidence="2">
    <location>
        <begin position="397"/>
        <end position="432"/>
    </location>
</feature>
<dbReference type="PROSITE" id="PS50222">
    <property type="entry name" value="EF_HAND_2"/>
    <property type="match status" value="6"/>
</dbReference>
<evidence type="ECO:0000259" key="2">
    <source>
        <dbReference type="PROSITE" id="PS50222"/>
    </source>
</evidence>
<reference evidence="3 4" key="1">
    <citation type="journal article" date="2018" name="Proc. Natl. Acad. Sci. U.S.A.">
        <title>Draft genome sequence of Camellia sinensis var. sinensis provides insights into the evolution of the tea genome and tea quality.</title>
        <authorList>
            <person name="Wei C."/>
            <person name="Yang H."/>
            <person name="Wang S."/>
            <person name="Zhao J."/>
            <person name="Liu C."/>
            <person name="Gao L."/>
            <person name="Xia E."/>
            <person name="Lu Y."/>
            <person name="Tai Y."/>
            <person name="She G."/>
            <person name="Sun J."/>
            <person name="Cao H."/>
            <person name="Tong W."/>
            <person name="Gao Q."/>
            <person name="Li Y."/>
            <person name="Deng W."/>
            <person name="Jiang X."/>
            <person name="Wang W."/>
            <person name="Chen Q."/>
            <person name="Zhang S."/>
            <person name="Li H."/>
            <person name="Wu J."/>
            <person name="Wang P."/>
            <person name="Li P."/>
            <person name="Shi C."/>
            <person name="Zheng F."/>
            <person name="Jian J."/>
            <person name="Huang B."/>
            <person name="Shan D."/>
            <person name="Shi M."/>
            <person name="Fang C."/>
            <person name="Yue Y."/>
            <person name="Li F."/>
            <person name="Li D."/>
            <person name="Wei S."/>
            <person name="Han B."/>
            <person name="Jiang C."/>
            <person name="Yin Y."/>
            <person name="Xia T."/>
            <person name="Zhang Z."/>
            <person name="Bennetzen J.L."/>
            <person name="Zhao S."/>
            <person name="Wan X."/>
        </authorList>
    </citation>
    <scope>NUCLEOTIDE SEQUENCE [LARGE SCALE GENOMIC DNA]</scope>
    <source>
        <strain evidence="4">cv. Shuchazao</strain>
        <tissue evidence="3">Leaf</tissue>
    </source>
</reference>
<organism evidence="3 4">
    <name type="scientific">Camellia sinensis var. sinensis</name>
    <name type="common">China tea</name>
    <dbReference type="NCBI Taxonomy" id="542762"/>
    <lineage>
        <taxon>Eukaryota</taxon>
        <taxon>Viridiplantae</taxon>
        <taxon>Streptophyta</taxon>
        <taxon>Embryophyta</taxon>
        <taxon>Tracheophyta</taxon>
        <taxon>Spermatophyta</taxon>
        <taxon>Magnoliopsida</taxon>
        <taxon>eudicotyledons</taxon>
        <taxon>Gunneridae</taxon>
        <taxon>Pentapetalae</taxon>
        <taxon>asterids</taxon>
        <taxon>Ericales</taxon>
        <taxon>Theaceae</taxon>
        <taxon>Camellia</taxon>
    </lineage>
</organism>
<dbReference type="PANTHER" id="PTHR23064">
    <property type="entry name" value="TROPONIN"/>
    <property type="match status" value="1"/>
</dbReference>
<dbReference type="SMART" id="SM00054">
    <property type="entry name" value="EFh"/>
    <property type="match status" value="7"/>
</dbReference>
<dbReference type="InterPro" id="IPR002048">
    <property type="entry name" value="EF_hand_dom"/>
</dbReference>
<dbReference type="Pfam" id="PF13202">
    <property type="entry name" value="EF-hand_5"/>
    <property type="match status" value="1"/>
</dbReference>
<feature type="domain" description="EF-hand" evidence="2">
    <location>
        <begin position="306"/>
        <end position="341"/>
    </location>
</feature>
<dbReference type="InterPro" id="IPR018247">
    <property type="entry name" value="EF_Hand_1_Ca_BS"/>
</dbReference>